<dbReference type="InterPro" id="IPR003877">
    <property type="entry name" value="SPRY_dom"/>
</dbReference>
<feature type="domain" description="SPRY" evidence="2">
    <location>
        <begin position="202"/>
        <end position="312"/>
    </location>
</feature>
<keyword evidence="1" id="KW-0812">Transmembrane</keyword>
<protein>
    <submittedName>
        <fullName evidence="3">SPla/RYanodine receptor (SPRY) domain-containing protein</fullName>
    </submittedName>
</protein>
<feature type="transmembrane region" description="Helical" evidence="1">
    <location>
        <begin position="6"/>
        <end position="25"/>
    </location>
</feature>
<organism evidence="3 4">
    <name type="scientific">Striga hermonthica</name>
    <name type="common">Purple witchweed</name>
    <name type="synonym">Buchnera hermonthica</name>
    <dbReference type="NCBI Taxonomy" id="68872"/>
    <lineage>
        <taxon>Eukaryota</taxon>
        <taxon>Viridiplantae</taxon>
        <taxon>Streptophyta</taxon>
        <taxon>Embryophyta</taxon>
        <taxon>Tracheophyta</taxon>
        <taxon>Spermatophyta</taxon>
        <taxon>Magnoliopsida</taxon>
        <taxon>eudicotyledons</taxon>
        <taxon>Gunneridae</taxon>
        <taxon>Pentapetalae</taxon>
        <taxon>asterids</taxon>
        <taxon>lamiids</taxon>
        <taxon>Lamiales</taxon>
        <taxon>Orobanchaceae</taxon>
        <taxon>Buchnereae</taxon>
        <taxon>Striga</taxon>
    </lineage>
</organism>
<keyword evidence="1" id="KW-1133">Transmembrane helix</keyword>
<dbReference type="PANTHER" id="PTHR44991:SF1">
    <property type="entry name" value="IMMUNOGLOBULIN SUPERFAMILY MEMBER 5"/>
    <property type="match status" value="1"/>
</dbReference>
<comment type="caution">
    <text evidence="3">The sequence shown here is derived from an EMBL/GenBank/DDBJ whole genome shotgun (WGS) entry which is preliminary data.</text>
</comment>
<keyword evidence="4" id="KW-1185">Reference proteome</keyword>
<dbReference type="Pfam" id="PF00622">
    <property type="entry name" value="SPRY"/>
    <property type="match status" value="1"/>
</dbReference>
<dbReference type="Gene3D" id="2.60.120.920">
    <property type="match status" value="1"/>
</dbReference>
<evidence type="ECO:0000313" key="3">
    <source>
        <dbReference type="EMBL" id="CAA0819610.1"/>
    </source>
</evidence>
<dbReference type="PANTHER" id="PTHR44991">
    <property type="entry name" value="IMMUNOGLOBULIN SUPERFAMILY MEMBER 5"/>
    <property type="match status" value="1"/>
</dbReference>
<reference evidence="3" key="1">
    <citation type="submission" date="2019-12" db="EMBL/GenBank/DDBJ databases">
        <authorList>
            <person name="Scholes J."/>
        </authorList>
    </citation>
    <scope>NUCLEOTIDE SEQUENCE</scope>
</reference>
<keyword evidence="1" id="KW-0472">Membrane</keyword>
<sequence>MVNWLHVSLAIAFTSIFILLLLIILQKCFHPKTRPTVVVSDPNRNPNSFQNGISRLHQITSRKASNYYFLHKEFSAESPAFFNWADHPSLLADAVENGWSRFAFRTLTSSPSVKPVFVPSDVEIGWEVCEGSEDYVQRVRLNQGLRKAVAAVDLPTGAVSVIRAGLPLPGPRFGNSGFPQEAFFEITILGEDENGQLGDDDDNVWVSIGLTGKGPVPLKIPGSFQGSIGFNSTGSVCLNGNKLVFESELDKWQRNTRNVIGCGFNPSQKKIIFTSGSKLVHEFHCKTDEFSHPLYPTLAANADITVLFNLGQSPFKFGPANSQRTPNPSLVGPGHANSPAALGYYIEDSKELFSMGRIDSQWLQRGDTRHYNTVNSVRSLDFDRESEDLTSFTRSSPCVRHPVRSSLIKFHSLPQSLGSKFQWRPPPSRSSSADNLIRPVNIALLV</sequence>
<dbReference type="AlphaFoldDB" id="A0A9N7N0C9"/>
<name>A0A9N7N0C9_STRHE</name>
<gene>
    <name evidence="3" type="ORF">SHERM_17985</name>
</gene>
<evidence type="ECO:0000313" key="4">
    <source>
        <dbReference type="Proteomes" id="UP001153555"/>
    </source>
</evidence>
<dbReference type="InterPro" id="IPR043136">
    <property type="entry name" value="B30.2/SPRY_sf"/>
</dbReference>
<accession>A0A9N7N0C9</accession>
<dbReference type="EMBL" id="CACSLK010019251">
    <property type="protein sequence ID" value="CAA0819610.1"/>
    <property type="molecule type" value="Genomic_DNA"/>
</dbReference>
<evidence type="ECO:0000256" key="1">
    <source>
        <dbReference type="SAM" id="Phobius"/>
    </source>
</evidence>
<keyword evidence="3" id="KW-0675">Receptor</keyword>
<evidence type="ECO:0000259" key="2">
    <source>
        <dbReference type="Pfam" id="PF00622"/>
    </source>
</evidence>
<proteinExistence type="predicted"/>
<dbReference type="OrthoDB" id="258495at2759"/>
<dbReference type="Proteomes" id="UP001153555">
    <property type="component" value="Unassembled WGS sequence"/>
</dbReference>